<evidence type="ECO:0000313" key="3">
    <source>
        <dbReference type="EMBL" id="KZX11837.1"/>
    </source>
</evidence>
<evidence type="ECO:0000256" key="1">
    <source>
        <dbReference type="SAM" id="MobiDB-lite"/>
    </source>
</evidence>
<feature type="compositionally biased region" description="Polar residues" evidence="1">
    <location>
        <begin position="590"/>
        <end position="607"/>
    </location>
</feature>
<feature type="compositionally biased region" description="Low complexity" evidence="1">
    <location>
        <begin position="564"/>
        <end position="585"/>
    </location>
</feature>
<keyword evidence="2" id="KW-0812">Transmembrane</keyword>
<dbReference type="OrthoDB" id="78385at2157"/>
<evidence type="ECO:0008006" key="5">
    <source>
        <dbReference type="Google" id="ProtNLM"/>
    </source>
</evidence>
<evidence type="ECO:0000313" key="4">
    <source>
        <dbReference type="Proteomes" id="UP000077428"/>
    </source>
</evidence>
<gene>
    <name evidence="3" type="ORF">MBORA_13770</name>
</gene>
<organism evidence="3 4">
    <name type="scientific">Methanobrevibacter oralis</name>
    <dbReference type="NCBI Taxonomy" id="66851"/>
    <lineage>
        <taxon>Archaea</taxon>
        <taxon>Methanobacteriati</taxon>
        <taxon>Methanobacteriota</taxon>
        <taxon>Methanomada group</taxon>
        <taxon>Methanobacteria</taxon>
        <taxon>Methanobacteriales</taxon>
        <taxon>Methanobacteriaceae</taxon>
        <taxon>Methanobrevibacter</taxon>
    </lineage>
</organism>
<proteinExistence type="predicted"/>
<keyword evidence="2" id="KW-0472">Membrane</keyword>
<evidence type="ECO:0000256" key="2">
    <source>
        <dbReference type="SAM" id="Phobius"/>
    </source>
</evidence>
<reference evidence="4" key="1">
    <citation type="journal article" date="2016" name="Genome Announc.">
        <title>Draft Genome Sequences of Methanobrevibacter curvatus DSM11111, Methanobrevibacter cuticularis DSM11139, Methanobrevibacter filiformis DSM11501, and Methanobrevibacter oralis DSM7256.</title>
        <authorList>
            <person name="Poehlein A."/>
            <person name="Seedorf H."/>
        </authorList>
    </citation>
    <scope>NUCLEOTIDE SEQUENCE [LARGE SCALE GENOMIC DNA]</scope>
    <source>
        <strain evidence="4">DSM 7256 / JCM 30027 / ZR</strain>
    </source>
</reference>
<feature type="transmembrane region" description="Helical" evidence="2">
    <location>
        <begin position="655"/>
        <end position="673"/>
    </location>
</feature>
<keyword evidence="2" id="KW-1133">Transmembrane helix</keyword>
<sequence length="682" mass="74870">MKMNKYLLLFSLSIIFLVSISYVSAFEDVNNNLTSTNDANLLTINDDVENTNLISYSSDDSKKASNIDKNYVINQKNYKIYFDDNKVLKSNYGGSKLTFYGDFNDLGAFTINSTDTKITGKNTLFYNTVFNINANGVMLTNLNFVCNDDFSYNEGACILINSNNVTIYNVNINYTVPKNIIGYGIYSNGLNYKLSNLQLINNTVKLYGNAITNGYNYGVVLTNTRDAFISGNNIICSLPLRSVNWGTVGIRMDAVAALAAESCYNLRLSDNYIKCSVINSLKKGYPTLDAVLIYACNNSTIERNIILESDYITKNGTDNYLYGLDVYFSSDVMIVGNNIHIRTTGGKEAHGTAYPIQVTGHAENVLIAFNNISSYSNGPNIGIYSQNYNGITQLDIVSNFINVTGVASKHYWALVSGIEVQDSDDRIFNNTIIVNTVNKFEKGFNVYGISYTQPTNGNHKYNIQYNNVSTNSDRAVALRGGGNSIVSDSIVANNILKTRKYCGNRAVDAIGPRNVVVNNTDGSKPVRKMSANEYPNSLKYYFDNPYKGKGLSLSWMNTKGNSISGNGDNGGKSINSGNGGTNKNNVFGRNPNNTKSQTHNGNLNSSHYTYGTSGVDITSASSSSGSIEGSSQLDASNSKSYEVSKKIDTLDGINYIQMITIVIIILIFSIIGYKTKNKKNEL</sequence>
<name>A0A166C734_METOA</name>
<dbReference type="EMBL" id="LWMU01000081">
    <property type="protein sequence ID" value="KZX11837.1"/>
    <property type="molecule type" value="Genomic_DNA"/>
</dbReference>
<dbReference type="PATRIC" id="fig|66851.6.peg.1495"/>
<dbReference type="RefSeq" id="WP_063720433.1">
    <property type="nucleotide sequence ID" value="NZ_LT985177.1"/>
</dbReference>
<dbReference type="SMART" id="SM00710">
    <property type="entry name" value="PbH1"/>
    <property type="match status" value="9"/>
</dbReference>
<feature type="region of interest" description="Disordered" evidence="1">
    <location>
        <begin position="564"/>
        <end position="607"/>
    </location>
</feature>
<accession>A0A166C734</accession>
<protein>
    <recommendedName>
        <fullName evidence="5">Right handed beta helix domain-containing protein</fullName>
    </recommendedName>
</protein>
<keyword evidence="4" id="KW-1185">Reference proteome</keyword>
<dbReference type="InterPro" id="IPR006626">
    <property type="entry name" value="PbH1"/>
</dbReference>
<dbReference type="AlphaFoldDB" id="A0A166C734"/>
<dbReference type="Proteomes" id="UP000077428">
    <property type="component" value="Unassembled WGS sequence"/>
</dbReference>
<comment type="caution">
    <text evidence="3">The sequence shown here is derived from an EMBL/GenBank/DDBJ whole genome shotgun (WGS) entry which is preliminary data.</text>
</comment>